<dbReference type="EMBL" id="BKCJ011764917">
    <property type="protein sequence ID" value="GFD51046.1"/>
    <property type="molecule type" value="Genomic_DNA"/>
</dbReference>
<feature type="region of interest" description="Disordered" evidence="1">
    <location>
        <begin position="61"/>
        <end position="84"/>
    </location>
</feature>
<dbReference type="AlphaFoldDB" id="A0A699WZK8"/>
<name>A0A699WZK8_TANCI</name>
<reference evidence="2" key="1">
    <citation type="journal article" date="2019" name="Sci. Rep.">
        <title>Draft genome of Tanacetum cinerariifolium, the natural source of mosquito coil.</title>
        <authorList>
            <person name="Yamashiro T."/>
            <person name="Shiraishi A."/>
            <person name="Satake H."/>
            <person name="Nakayama K."/>
        </authorList>
    </citation>
    <scope>NUCLEOTIDE SEQUENCE</scope>
</reference>
<organism evidence="2">
    <name type="scientific">Tanacetum cinerariifolium</name>
    <name type="common">Dalmatian daisy</name>
    <name type="synonym">Chrysanthemum cinerariifolium</name>
    <dbReference type="NCBI Taxonomy" id="118510"/>
    <lineage>
        <taxon>Eukaryota</taxon>
        <taxon>Viridiplantae</taxon>
        <taxon>Streptophyta</taxon>
        <taxon>Embryophyta</taxon>
        <taxon>Tracheophyta</taxon>
        <taxon>Spermatophyta</taxon>
        <taxon>Magnoliopsida</taxon>
        <taxon>eudicotyledons</taxon>
        <taxon>Gunneridae</taxon>
        <taxon>Pentapetalae</taxon>
        <taxon>asterids</taxon>
        <taxon>campanulids</taxon>
        <taxon>Asterales</taxon>
        <taxon>Asteraceae</taxon>
        <taxon>Asteroideae</taxon>
        <taxon>Anthemideae</taxon>
        <taxon>Anthemidinae</taxon>
        <taxon>Tanacetum</taxon>
    </lineage>
</organism>
<comment type="caution">
    <text evidence="2">The sequence shown here is derived from an EMBL/GenBank/DDBJ whole genome shotgun (WGS) entry which is preliminary data.</text>
</comment>
<evidence type="ECO:0000313" key="2">
    <source>
        <dbReference type="EMBL" id="GFD51046.1"/>
    </source>
</evidence>
<evidence type="ECO:0000256" key="1">
    <source>
        <dbReference type="SAM" id="MobiDB-lite"/>
    </source>
</evidence>
<sequence>MLCDVQPVLKEFLHLARLELSRRQADVVNHQQRDLGFGASIEVGRRAMVRAMAPTRGRVQLHGGSLERESTAASMPVMRNDVGG</sequence>
<proteinExistence type="predicted"/>
<protein>
    <submittedName>
        <fullName evidence="2">Uncharacterized protein</fullName>
    </submittedName>
</protein>
<gene>
    <name evidence="2" type="ORF">Tci_923015</name>
</gene>
<feature type="non-terminal residue" evidence="2">
    <location>
        <position position="84"/>
    </location>
</feature>
<accession>A0A699WZK8</accession>